<feature type="binding site" evidence="3">
    <location>
        <position position="54"/>
    </location>
    <ligand>
        <name>Mg(2+)</name>
        <dbReference type="ChEBI" id="CHEBI:18420"/>
        <label>1</label>
    </ligand>
</feature>
<name>A0A4Q7PQ46_9FIRM</name>
<feature type="binding site" evidence="3">
    <location>
        <position position="55"/>
    </location>
    <ligand>
        <name>Mg(2+)</name>
        <dbReference type="ChEBI" id="CHEBI:18420"/>
        <label>1</label>
    </ligand>
</feature>
<feature type="binding site" evidence="3">
    <location>
        <position position="298"/>
    </location>
    <ligand>
        <name>Mg(2+)</name>
        <dbReference type="ChEBI" id="CHEBI:18420"/>
        <label>1</label>
    </ligand>
</feature>
<evidence type="ECO:0000256" key="2">
    <source>
        <dbReference type="ARBA" id="ARBA00022801"/>
    </source>
</evidence>
<feature type="binding site" evidence="3">
    <location>
        <position position="299"/>
    </location>
    <ligand>
        <name>Mg(2+)</name>
        <dbReference type="ChEBI" id="CHEBI:18420"/>
        <label>1</label>
    </ligand>
</feature>
<comment type="similarity">
    <text evidence="1">Belongs to the ADP-ribosylglycohydrolase family.</text>
</comment>
<dbReference type="GO" id="GO:0016787">
    <property type="term" value="F:hydrolase activity"/>
    <property type="evidence" value="ECO:0007669"/>
    <property type="project" value="UniProtKB-KW"/>
</dbReference>
<feature type="binding site" evidence="3">
    <location>
        <position position="53"/>
    </location>
    <ligand>
        <name>Mg(2+)</name>
        <dbReference type="ChEBI" id="CHEBI:18420"/>
        <label>1</label>
    </ligand>
</feature>
<comment type="cofactor">
    <cofactor evidence="3">
        <name>Mg(2+)</name>
        <dbReference type="ChEBI" id="CHEBI:18420"/>
    </cofactor>
    <text evidence="3">Binds 2 magnesium ions per subunit.</text>
</comment>
<organism evidence="4 5">
    <name type="scientific">Cuneatibacter caecimuris</name>
    <dbReference type="NCBI Taxonomy" id="1796618"/>
    <lineage>
        <taxon>Bacteria</taxon>
        <taxon>Bacillati</taxon>
        <taxon>Bacillota</taxon>
        <taxon>Clostridia</taxon>
        <taxon>Lachnospirales</taxon>
        <taxon>Lachnospiraceae</taxon>
        <taxon>Cuneatibacter</taxon>
    </lineage>
</organism>
<dbReference type="PANTHER" id="PTHR16222:SF24">
    <property type="entry name" value="ADP-RIBOSYLHYDROLASE ARH3"/>
    <property type="match status" value="1"/>
</dbReference>
<dbReference type="InterPro" id="IPR005502">
    <property type="entry name" value="Ribosyl_crysJ1"/>
</dbReference>
<dbReference type="Gene3D" id="1.10.4080.10">
    <property type="entry name" value="ADP-ribosylation/Crystallin J1"/>
    <property type="match status" value="1"/>
</dbReference>
<dbReference type="InterPro" id="IPR036705">
    <property type="entry name" value="Ribosyl_crysJ1_sf"/>
</dbReference>
<keyword evidence="5" id="KW-1185">Reference proteome</keyword>
<proteinExistence type="inferred from homology"/>
<dbReference type="SUPFAM" id="SSF101478">
    <property type="entry name" value="ADP-ribosylglycohydrolase"/>
    <property type="match status" value="1"/>
</dbReference>
<accession>A0A4Q7PQ46</accession>
<feature type="binding site" evidence="3">
    <location>
        <position position="296"/>
    </location>
    <ligand>
        <name>Mg(2+)</name>
        <dbReference type="ChEBI" id="CHEBI:18420"/>
        <label>1</label>
    </ligand>
</feature>
<dbReference type="AlphaFoldDB" id="A0A4Q7PQ46"/>
<dbReference type="Pfam" id="PF03747">
    <property type="entry name" value="ADP_ribosyl_GH"/>
    <property type="match status" value="1"/>
</dbReference>
<sequence>MRLDKFKGCLYGGAVGDALGYPIEFRSAEDIFILYGKNGIQDYELFHGKALISDDTQMTLFTANGLLVGYACLYLRGDMGKWQNYIEAAYKDWMITQNEKCGQANPYCKSWLLNVEEMYRCRAPGSTCLSALRDEKCGSVSDPVNDSKGCGGIMRVAPVGLYLPQYIDNLIEVDQVGAEVAAITHGHPLGYIPAAALVHIVAKCAFSDNGLEEIIAEAIETTIAIYKDKPYIDEFKNIMNKAVFLAHQDLNDLDAIREIGEGWVAEETLAIAVYCSLKYQDDFTKAVTASVNHGGDSDSTGGVTGNIMGAYLGMSQIPNKFIEPLEFKEVISDIAADLCEECWRNEYENTGDNKWHLKYFAGEHPEYK</sequence>
<keyword evidence="3" id="KW-0479">Metal-binding</keyword>
<protein>
    <submittedName>
        <fullName evidence="4">ADP-ribosylglycohydrolase</fullName>
    </submittedName>
</protein>
<dbReference type="PANTHER" id="PTHR16222">
    <property type="entry name" value="ADP-RIBOSYLGLYCOHYDROLASE"/>
    <property type="match status" value="1"/>
</dbReference>
<reference evidence="4 5" key="1">
    <citation type="submission" date="2019-02" db="EMBL/GenBank/DDBJ databases">
        <title>Genomic Encyclopedia of Type Strains, Phase IV (KMG-IV): sequencing the most valuable type-strain genomes for metagenomic binning, comparative biology and taxonomic classification.</title>
        <authorList>
            <person name="Goeker M."/>
        </authorList>
    </citation>
    <scope>NUCLEOTIDE SEQUENCE [LARGE SCALE GENOMIC DNA]</scope>
    <source>
        <strain evidence="4 5">DSM 29486</strain>
    </source>
</reference>
<dbReference type="RefSeq" id="WP_243647501.1">
    <property type="nucleotide sequence ID" value="NZ_SGXF01000001.1"/>
</dbReference>
<evidence type="ECO:0000256" key="3">
    <source>
        <dbReference type="PIRSR" id="PIRSR605502-1"/>
    </source>
</evidence>
<evidence type="ECO:0000256" key="1">
    <source>
        <dbReference type="ARBA" id="ARBA00010702"/>
    </source>
</evidence>
<evidence type="ECO:0000313" key="5">
    <source>
        <dbReference type="Proteomes" id="UP000292927"/>
    </source>
</evidence>
<evidence type="ECO:0000313" key="4">
    <source>
        <dbReference type="EMBL" id="RZT03023.1"/>
    </source>
</evidence>
<dbReference type="Proteomes" id="UP000292927">
    <property type="component" value="Unassembled WGS sequence"/>
</dbReference>
<keyword evidence="2 4" id="KW-0378">Hydrolase</keyword>
<keyword evidence="3" id="KW-0460">Magnesium</keyword>
<dbReference type="GO" id="GO:0046872">
    <property type="term" value="F:metal ion binding"/>
    <property type="evidence" value="ECO:0007669"/>
    <property type="project" value="UniProtKB-KW"/>
</dbReference>
<gene>
    <name evidence="4" type="ORF">EV209_1156</name>
</gene>
<dbReference type="EMBL" id="SGXF01000001">
    <property type="protein sequence ID" value="RZT03023.1"/>
    <property type="molecule type" value="Genomic_DNA"/>
</dbReference>
<comment type="caution">
    <text evidence="4">The sequence shown here is derived from an EMBL/GenBank/DDBJ whole genome shotgun (WGS) entry which is preliminary data.</text>
</comment>
<dbReference type="InterPro" id="IPR050792">
    <property type="entry name" value="ADP-ribosylglycohydrolase"/>
</dbReference>